<dbReference type="EMBL" id="JBHMCY010000030">
    <property type="protein sequence ID" value="MFB9464402.1"/>
    <property type="molecule type" value="Genomic_DNA"/>
</dbReference>
<evidence type="ECO:0008006" key="4">
    <source>
        <dbReference type="Google" id="ProtNLM"/>
    </source>
</evidence>
<feature type="region of interest" description="Disordered" evidence="1">
    <location>
        <begin position="394"/>
        <end position="418"/>
    </location>
</feature>
<evidence type="ECO:0000313" key="2">
    <source>
        <dbReference type="EMBL" id="MFB9464402.1"/>
    </source>
</evidence>
<reference evidence="2 3" key="1">
    <citation type="submission" date="2024-09" db="EMBL/GenBank/DDBJ databases">
        <authorList>
            <person name="Sun Q."/>
            <person name="Mori K."/>
        </authorList>
    </citation>
    <scope>NUCLEOTIDE SEQUENCE [LARGE SCALE GENOMIC DNA]</scope>
    <source>
        <strain evidence="2 3">JCM 6917</strain>
    </source>
</reference>
<keyword evidence="3" id="KW-1185">Reference proteome</keyword>
<dbReference type="RefSeq" id="WP_381346933.1">
    <property type="nucleotide sequence ID" value="NZ_JBHMCY010000030.1"/>
</dbReference>
<dbReference type="Proteomes" id="UP001589709">
    <property type="component" value="Unassembled WGS sequence"/>
</dbReference>
<evidence type="ECO:0000256" key="1">
    <source>
        <dbReference type="SAM" id="MobiDB-lite"/>
    </source>
</evidence>
<name>A0ABV5N2H6_9ACTN</name>
<evidence type="ECO:0000313" key="3">
    <source>
        <dbReference type="Proteomes" id="UP001589709"/>
    </source>
</evidence>
<protein>
    <recommendedName>
        <fullName evidence="4">DUF222 domain-containing protein</fullName>
    </recommendedName>
</protein>
<organism evidence="2 3">
    <name type="scientific">Streptomyces cinereospinus</name>
    <dbReference type="NCBI Taxonomy" id="285561"/>
    <lineage>
        <taxon>Bacteria</taxon>
        <taxon>Bacillati</taxon>
        <taxon>Actinomycetota</taxon>
        <taxon>Actinomycetes</taxon>
        <taxon>Kitasatosporales</taxon>
        <taxon>Streptomycetaceae</taxon>
        <taxon>Streptomyces</taxon>
    </lineage>
</organism>
<gene>
    <name evidence="2" type="ORF">ACFF45_17220</name>
</gene>
<sequence>MFPGVFVATQATANAWRHLTAVARTFQRNPALEADRYARTIQQTATGGDAVKGGRGSEVALFGASQLIQFEEEHGRYIEEAAPVLAELVEDDRDVWAALEDLTRHDWQAFERKVAAFERAGGMTLATLLGALSGAAAVLDPDGTLPTFTLDGTEAPPWSAKPRQVAEWRRQLVARLEAPETAEGTARELAEEHLTAIFPPELFPGLDHVARARLLCEQERARLRSARMYYADADTTAVATRKAARPRKSPLDPQRVPSAAGFLVFDQPVDYAPGMAPLVAASWSGWEVPGHSEDAPATWSVTLYAHTAATPPLAPVGFERLSAGDVLAEKYAQMENADFAARAVVACWDLITQERVGKGVVDVAEERRKPVKVRADRRRGITDDGTVRVVAIRGRQESVPRPRRETDGTGPSRRYDRGRWMVHEHTRDHCMNPAAHRDGGCTHQDITVLDYPKGPADKPFLDTVYVVKAD</sequence>
<comment type="caution">
    <text evidence="2">The sequence shown here is derived from an EMBL/GenBank/DDBJ whole genome shotgun (WGS) entry which is preliminary data.</text>
</comment>
<proteinExistence type="predicted"/>
<accession>A0ABV5N2H6</accession>